<comment type="caution">
    <text evidence="3">The sequence shown here is derived from an EMBL/GenBank/DDBJ whole genome shotgun (WGS) entry which is preliminary data.</text>
</comment>
<sequence>MSSNAVLGATLVPTTLWACATVLAYDWICTLDQEILYVWTGPRWSMATLFFVLNRYLPFIDVGIALSELHIHNPLPGILMLRTAALWERKRGVLISLFTIYICTLISAAVFIQLELASLEYISTNKVGCKLARVGSIGIFSYLMLLMSETTIVAMTAVKAYRDLRYSRQPWIVQLYRDGILFYVYLLVISVANILVPILAPSMFSNWLATPQRVLHSVLCTRVLLLIRGRSVGWNGLEDYVNSSAHESELAFASARSESSSFLGDASSVADSEVNGAAARADICAGQGDGVVHSTQDDG</sequence>
<feature type="transmembrane region" description="Helical" evidence="1">
    <location>
        <begin position="134"/>
        <end position="158"/>
    </location>
</feature>
<protein>
    <recommendedName>
        <fullName evidence="2">DUF6533 domain-containing protein</fullName>
    </recommendedName>
</protein>
<evidence type="ECO:0000313" key="4">
    <source>
        <dbReference type="Proteomes" id="UP001221757"/>
    </source>
</evidence>
<dbReference type="AlphaFoldDB" id="A0AAD7DF19"/>
<evidence type="ECO:0000313" key="3">
    <source>
        <dbReference type="EMBL" id="KAJ7689619.1"/>
    </source>
</evidence>
<evidence type="ECO:0000259" key="2">
    <source>
        <dbReference type="Pfam" id="PF20151"/>
    </source>
</evidence>
<keyword evidence="1" id="KW-1133">Transmembrane helix</keyword>
<proteinExistence type="predicted"/>
<feature type="transmembrane region" description="Helical" evidence="1">
    <location>
        <begin position="179"/>
        <end position="200"/>
    </location>
</feature>
<keyword evidence="1" id="KW-0472">Membrane</keyword>
<reference evidence="3" key="1">
    <citation type="submission" date="2023-03" db="EMBL/GenBank/DDBJ databases">
        <title>Massive genome expansion in bonnet fungi (Mycena s.s.) driven by repeated elements and novel gene families across ecological guilds.</title>
        <authorList>
            <consortium name="Lawrence Berkeley National Laboratory"/>
            <person name="Harder C.B."/>
            <person name="Miyauchi S."/>
            <person name="Viragh M."/>
            <person name="Kuo A."/>
            <person name="Thoen E."/>
            <person name="Andreopoulos B."/>
            <person name="Lu D."/>
            <person name="Skrede I."/>
            <person name="Drula E."/>
            <person name="Henrissat B."/>
            <person name="Morin E."/>
            <person name="Kohler A."/>
            <person name="Barry K."/>
            <person name="LaButti K."/>
            <person name="Morin E."/>
            <person name="Salamov A."/>
            <person name="Lipzen A."/>
            <person name="Mereny Z."/>
            <person name="Hegedus B."/>
            <person name="Baldrian P."/>
            <person name="Stursova M."/>
            <person name="Weitz H."/>
            <person name="Taylor A."/>
            <person name="Grigoriev I.V."/>
            <person name="Nagy L.G."/>
            <person name="Martin F."/>
            <person name="Kauserud H."/>
        </authorList>
    </citation>
    <scope>NUCLEOTIDE SEQUENCE</scope>
    <source>
        <strain evidence="3">CBHHK067</strain>
    </source>
</reference>
<dbReference type="Proteomes" id="UP001221757">
    <property type="component" value="Unassembled WGS sequence"/>
</dbReference>
<keyword evidence="1" id="KW-0812">Transmembrane</keyword>
<accession>A0AAD7DF19</accession>
<dbReference type="EMBL" id="JARKIE010000071">
    <property type="protein sequence ID" value="KAJ7689619.1"/>
    <property type="molecule type" value="Genomic_DNA"/>
</dbReference>
<feature type="transmembrane region" description="Helical" evidence="1">
    <location>
        <begin position="48"/>
        <end position="71"/>
    </location>
</feature>
<organism evidence="3 4">
    <name type="scientific">Mycena rosella</name>
    <name type="common">Pink bonnet</name>
    <name type="synonym">Agaricus rosellus</name>
    <dbReference type="NCBI Taxonomy" id="1033263"/>
    <lineage>
        <taxon>Eukaryota</taxon>
        <taxon>Fungi</taxon>
        <taxon>Dikarya</taxon>
        <taxon>Basidiomycota</taxon>
        <taxon>Agaricomycotina</taxon>
        <taxon>Agaricomycetes</taxon>
        <taxon>Agaricomycetidae</taxon>
        <taxon>Agaricales</taxon>
        <taxon>Marasmiineae</taxon>
        <taxon>Mycenaceae</taxon>
        <taxon>Mycena</taxon>
    </lineage>
</organism>
<dbReference type="Pfam" id="PF20151">
    <property type="entry name" value="DUF6533"/>
    <property type="match status" value="1"/>
</dbReference>
<keyword evidence="4" id="KW-1185">Reference proteome</keyword>
<gene>
    <name evidence="3" type="ORF">B0H17DRAFT_1331721</name>
</gene>
<evidence type="ECO:0000256" key="1">
    <source>
        <dbReference type="SAM" id="Phobius"/>
    </source>
</evidence>
<dbReference type="InterPro" id="IPR045340">
    <property type="entry name" value="DUF6533"/>
</dbReference>
<feature type="transmembrane region" description="Helical" evidence="1">
    <location>
        <begin position="92"/>
        <end position="114"/>
    </location>
</feature>
<name>A0AAD7DF19_MYCRO</name>
<feature type="domain" description="DUF6533" evidence="2">
    <location>
        <begin position="18"/>
        <end position="60"/>
    </location>
</feature>